<proteinExistence type="predicted"/>
<reference evidence="1" key="1">
    <citation type="submission" date="2022-02" db="EMBL/GenBank/DDBJ databases">
        <title>Crop Bioprotection Bacillus Genome Sequencing.</title>
        <authorList>
            <person name="Dunlap C."/>
        </authorList>
    </citation>
    <scope>NUCLEOTIDE SEQUENCE</scope>
    <source>
        <strain evidence="1">EC49O2N-C10</strain>
    </source>
</reference>
<name>A0A9Q4EN92_9BACI</name>
<dbReference type="Pfam" id="PF14460">
    <property type="entry name" value="Prok-E2_D"/>
    <property type="match status" value="1"/>
</dbReference>
<dbReference type="RefSeq" id="WP_268522529.1">
    <property type="nucleotide sequence ID" value="NZ_JALAWA010000013.1"/>
</dbReference>
<accession>A0A9Q4EN92</accession>
<evidence type="ECO:0000313" key="1">
    <source>
        <dbReference type="EMBL" id="MCY9186515.1"/>
    </source>
</evidence>
<dbReference type="EMBL" id="JALAWA010000013">
    <property type="protein sequence ID" value="MCY9186515.1"/>
    <property type="molecule type" value="Genomic_DNA"/>
</dbReference>
<dbReference type="AlphaFoldDB" id="A0A9Q4EN92"/>
<dbReference type="Proteomes" id="UP001073053">
    <property type="component" value="Unassembled WGS sequence"/>
</dbReference>
<protein>
    <submittedName>
        <fullName evidence="1">Uncharacterized protein</fullName>
    </submittedName>
</protein>
<comment type="caution">
    <text evidence="1">The sequence shown here is derived from an EMBL/GenBank/DDBJ whole genome shotgun (WGS) entry which is preliminary data.</text>
</comment>
<organism evidence="1 2">
    <name type="scientific">Bacillus halotolerans</name>
    <dbReference type="NCBI Taxonomy" id="260554"/>
    <lineage>
        <taxon>Bacteria</taxon>
        <taxon>Bacillati</taxon>
        <taxon>Bacillota</taxon>
        <taxon>Bacilli</taxon>
        <taxon>Bacillales</taxon>
        <taxon>Bacillaceae</taxon>
        <taxon>Bacillus</taxon>
    </lineage>
</organism>
<evidence type="ECO:0000313" key="2">
    <source>
        <dbReference type="Proteomes" id="UP001073053"/>
    </source>
</evidence>
<dbReference type="InterPro" id="IPR032787">
    <property type="entry name" value="Prok-E2_D"/>
</dbReference>
<gene>
    <name evidence="1" type="ORF">MOF03_18065</name>
</gene>
<sequence>MKAVITLEDTHPAKVEIEKSGAKRTIYVNMQDLANHIVSSVKMDEVEDRLSVPEVILTSPSLPMNTVKYAKLSDDTDLLFMTYPETSVDVTYHKTVFYDVPFPNLVFCFGVTNNRVSKHMLMAYKDRFLREDTQLYRFPFSNVFGDGGMCYHDNSIIHDLVQLQSFPHNWVKQPFNDHLFQQGNNNLLYQPLRELFEQSQSKQFNYDMLRPMGMTFADWTNKILN</sequence>